<dbReference type="SUPFAM" id="SSF53474">
    <property type="entry name" value="alpha/beta-Hydrolases"/>
    <property type="match status" value="1"/>
</dbReference>
<dbReference type="PANTHER" id="PTHR37017">
    <property type="entry name" value="AB HYDROLASE-1 DOMAIN-CONTAINING PROTEIN-RELATED"/>
    <property type="match status" value="1"/>
</dbReference>
<dbReference type="InterPro" id="IPR029058">
    <property type="entry name" value="AB_hydrolase_fold"/>
</dbReference>
<keyword evidence="2" id="KW-1185">Reference proteome</keyword>
<dbReference type="PANTHER" id="PTHR37017:SF3">
    <property type="entry name" value="AB HYDROLASE-1 DOMAIN-CONTAINING PROTEIN"/>
    <property type="match status" value="1"/>
</dbReference>
<sequence>MSKSTLVFIPGLWEGPTAFSKVVDILNSQTDYPTQVITLPSTGTTAPDAKTFSSDVAAIRDAIEKLANEGKEWSSSCILPAHTLPRKPSKV</sequence>
<evidence type="ECO:0000313" key="2">
    <source>
        <dbReference type="Proteomes" id="UP000664534"/>
    </source>
</evidence>
<evidence type="ECO:0000313" key="1">
    <source>
        <dbReference type="EMBL" id="CAF9927202.1"/>
    </source>
</evidence>
<dbReference type="InterPro" id="IPR052897">
    <property type="entry name" value="Sec-Metab_Biosynth_Hydrolase"/>
</dbReference>
<gene>
    <name evidence="1" type="ORF">IMSHALPRED_007154</name>
</gene>
<dbReference type="Gene3D" id="3.40.50.1820">
    <property type="entry name" value="alpha/beta hydrolase"/>
    <property type="match status" value="1"/>
</dbReference>
<reference evidence="1" key="1">
    <citation type="submission" date="2021-03" db="EMBL/GenBank/DDBJ databases">
        <authorList>
            <person name="Tagirdzhanova G."/>
        </authorList>
    </citation>
    <scope>NUCLEOTIDE SEQUENCE</scope>
</reference>
<protein>
    <submittedName>
        <fullName evidence="1">Uncharacterized protein</fullName>
    </submittedName>
</protein>
<accession>A0A8H3IGI5</accession>
<organism evidence="1 2">
    <name type="scientific">Imshaugia aleurites</name>
    <dbReference type="NCBI Taxonomy" id="172621"/>
    <lineage>
        <taxon>Eukaryota</taxon>
        <taxon>Fungi</taxon>
        <taxon>Dikarya</taxon>
        <taxon>Ascomycota</taxon>
        <taxon>Pezizomycotina</taxon>
        <taxon>Lecanoromycetes</taxon>
        <taxon>OSLEUM clade</taxon>
        <taxon>Lecanoromycetidae</taxon>
        <taxon>Lecanorales</taxon>
        <taxon>Lecanorineae</taxon>
        <taxon>Parmeliaceae</taxon>
        <taxon>Imshaugia</taxon>
    </lineage>
</organism>
<dbReference type="AlphaFoldDB" id="A0A8H3IGI5"/>
<proteinExistence type="predicted"/>
<comment type="caution">
    <text evidence="1">The sequence shown here is derived from an EMBL/GenBank/DDBJ whole genome shotgun (WGS) entry which is preliminary data.</text>
</comment>
<dbReference type="OrthoDB" id="408373at2759"/>
<name>A0A8H3IGI5_9LECA</name>
<dbReference type="Proteomes" id="UP000664534">
    <property type="component" value="Unassembled WGS sequence"/>
</dbReference>
<dbReference type="EMBL" id="CAJPDT010000045">
    <property type="protein sequence ID" value="CAF9927202.1"/>
    <property type="molecule type" value="Genomic_DNA"/>
</dbReference>